<sequence length="82" mass="9603">MIKRYDFFTPDHESYADCDALETKDGGWCEYYDVKILEAETIKLQAERDKFKKALEYYESQEHIADNDEGDIARTALKGIDK</sequence>
<organism evidence="1">
    <name type="scientific">marine sediment metagenome</name>
    <dbReference type="NCBI Taxonomy" id="412755"/>
    <lineage>
        <taxon>unclassified sequences</taxon>
        <taxon>metagenomes</taxon>
        <taxon>ecological metagenomes</taxon>
    </lineage>
</organism>
<name>A0A0F9G7C4_9ZZZZ</name>
<gene>
    <name evidence="1" type="ORF">LCGC14_1862950</name>
</gene>
<proteinExistence type="predicted"/>
<comment type="caution">
    <text evidence="1">The sequence shown here is derived from an EMBL/GenBank/DDBJ whole genome shotgun (WGS) entry which is preliminary data.</text>
</comment>
<dbReference type="EMBL" id="LAZR01018881">
    <property type="protein sequence ID" value="KKL94608.1"/>
    <property type="molecule type" value="Genomic_DNA"/>
</dbReference>
<dbReference type="AlphaFoldDB" id="A0A0F9G7C4"/>
<evidence type="ECO:0000313" key="1">
    <source>
        <dbReference type="EMBL" id="KKL94608.1"/>
    </source>
</evidence>
<reference evidence="1" key="1">
    <citation type="journal article" date="2015" name="Nature">
        <title>Complex archaea that bridge the gap between prokaryotes and eukaryotes.</title>
        <authorList>
            <person name="Spang A."/>
            <person name="Saw J.H."/>
            <person name="Jorgensen S.L."/>
            <person name="Zaremba-Niedzwiedzka K."/>
            <person name="Martijn J."/>
            <person name="Lind A.E."/>
            <person name="van Eijk R."/>
            <person name="Schleper C."/>
            <person name="Guy L."/>
            <person name="Ettema T.J."/>
        </authorList>
    </citation>
    <scope>NUCLEOTIDE SEQUENCE</scope>
</reference>
<protein>
    <submittedName>
        <fullName evidence="1">Uncharacterized protein</fullName>
    </submittedName>
</protein>
<accession>A0A0F9G7C4</accession>